<dbReference type="InterPro" id="IPR001509">
    <property type="entry name" value="Epimerase_deHydtase"/>
</dbReference>
<feature type="non-terminal residue" evidence="2">
    <location>
        <position position="32"/>
    </location>
</feature>
<proteinExistence type="predicted"/>
<dbReference type="EMBL" id="AZMM01017601">
    <property type="protein sequence ID" value="ETJ25925.1"/>
    <property type="molecule type" value="Genomic_DNA"/>
</dbReference>
<reference evidence="2" key="1">
    <citation type="submission" date="2013-12" db="EMBL/GenBank/DDBJ databases">
        <title>A Varibaculum cambriense genome reconstructed from a premature infant gut community with otherwise low bacterial novelty that shifts toward anaerobic metabolism during the third week of life.</title>
        <authorList>
            <person name="Brown C.T."/>
            <person name="Sharon I."/>
            <person name="Thomas B.C."/>
            <person name="Castelle C.J."/>
            <person name="Morowitz M.J."/>
            <person name="Banfield J.F."/>
        </authorList>
    </citation>
    <scope>NUCLEOTIDE SEQUENCE</scope>
</reference>
<gene>
    <name evidence="2" type="ORF">Q604_UNBC17601G0001</name>
</gene>
<protein>
    <submittedName>
        <fullName evidence="2">UDP-glucose 4-epimerase</fullName>
    </submittedName>
</protein>
<dbReference type="Pfam" id="PF01370">
    <property type="entry name" value="Epimerase"/>
    <property type="match status" value="1"/>
</dbReference>
<dbReference type="InterPro" id="IPR036291">
    <property type="entry name" value="NAD(P)-bd_dom_sf"/>
</dbReference>
<dbReference type="SUPFAM" id="SSF51735">
    <property type="entry name" value="NAD(P)-binding Rossmann-fold domains"/>
    <property type="match status" value="1"/>
</dbReference>
<evidence type="ECO:0000313" key="2">
    <source>
        <dbReference type="EMBL" id="ETJ25925.1"/>
    </source>
</evidence>
<feature type="domain" description="NAD-dependent epimerase/dehydratase" evidence="1">
    <location>
        <begin position="4"/>
        <end position="32"/>
    </location>
</feature>
<accession>W1X8Z4</accession>
<evidence type="ECO:0000259" key="1">
    <source>
        <dbReference type="Pfam" id="PF01370"/>
    </source>
</evidence>
<dbReference type="Gene3D" id="3.40.50.720">
    <property type="entry name" value="NAD(P)-binding Rossmann-like Domain"/>
    <property type="match status" value="1"/>
</dbReference>
<dbReference type="AlphaFoldDB" id="W1X8Z4"/>
<sequence>MKSILVTGGAGYIGSHTVKVLLDAGYDVHVLD</sequence>
<comment type="caution">
    <text evidence="2">The sequence shown here is derived from an EMBL/GenBank/DDBJ whole genome shotgun (WGS) entry which is preliminary data.</text>
</comment>
<organism evidence="2">
    <name type="scientific">human gut metagenome</name>
    <dbReference type="NCBI Taxonomy" id="408170"/>
    <lineage>
        <taxon>unclassified sequences</taxon>
        <taxon>metagenomes</taxon>
        <taxon>organismal metagenomes</taxon>
    </lineage>
</organism>
<name>W1X8Z4_9ZZZZ</name>